<accession>A0A0B5ASH4</accession>
<protein>
    <recommendedName>
        <fullName evidence="3">DUF4375 domain-containing protein</fullName>
    </recommendedName>
</protein>
<evidence type="ECO:0000313" key="1">
    <source>
        <dbReference type="EMBL" id="AJD93066.1"/>
    </source>
</evidence>
<dbReference type="HOGENOM" id="CLU_1608648_0_0_9"/>
<dbReference type="KEGG" id="jeo:JMA_37480"/>
<geneLocation type="plasmid" evidence="2"/>
<dbReference type="BioCyc" id="JESP1508404:G14D9-13032-MONOMER"/>
<gene>
    <name evidence="1" type="ORF">JMA_37480</name>
</gene>
<reference evidence="1 2" key="1">
    <citation type="submission" date="2014-08" db="EMBL/GenBank/DDBJ databases">
        <title>Complete genome of a marine bacteria Jeotgalibacillus malaysiensis.</title>
        <authorList>
            <person name="Yaakop A.S."/>
            <person name="Chan K.-G."/>
            <person name="Goh K.M."/>
        </authorList>
    </citation>
    <scope>NUCLEOTIDE SEQUENCE [LARGE SCALE GENOMIC DNA]</scope>
    <source>
        <strain evidence="1 2">D5</strain>
        <plasmid evidence="2">Plasmid</plasmid>
    </source>
</reference>
<dbReference type="EMBL" id="CP009417">
    <property type="protein sequence ID" value="AJD93066.1"/>
    <property type="molecule type" value="Genomic_DNA"/>
</dbReference>
<sequence length="165" mass="19688">MIHGYALISINHEGKGKFYDLNEGQKALNYLDFHYEWSEVLGGSNDEEIAEMLTPENQKDVLLMVFFSYHSEKGMEVDDFEDWLEIESFQVLQENHEKGYLQNLQMIAGLYDSKDGHEMDDEHQKWMESEKERLNEFIGEYEEFYDKEFVKTPEPEKIELPNLWE</sequence>
<dbReference type="Proteomes" id="UP000031449">
    <property type="component" value="Plasmid unnamed"/>
</dbReference>
<dbReference type="AlphaFoldDB" id="A0A0B5ASH4"/>
<proteinExistence type="predicted"/>
<evidence type="ECO:0008006" key="3">
    <source>
        <dbReference type="Google" id="ProtNLM"/>
    </source>
</evidence>
<keyword evidence="1" id="KW-0614">Plasmid</keyword>
<evidence type="ECO:0000313" key="2">
    <source>
        <dbReference type="Proteomes" id="UP000031449"/>
    </source>
</evidence>
<keyword evidence="2" id="KW-1185">Reference proteome</keyword>
<organism evidence="1 2">
    <name type="scientific">Jeotgalibacillus malaysiensis</name>
    <dbReference type="NCBI Taxonomy" id="1508404"/>
    <lineage>
        <taxon>Bacteria</taxon>
        <taxon>Bacillati</taxon>
        <taxon>Bacillota</taxon>
        <taxon>Bacilli</taxon>
        <taxon>Bacillales</taxon>
        <taxon>Caryophanaceae</taxon>
        <taxon>Jeotgalibacillus</taxon>
    </lineage>
</organism>
<name>A0A0B5ASH4_9BACL</name>